<dbReference type="SUPFAM" id="SSF52374">
    <property type="entry name" value="Nucleotidylyl transferase"/>
    <property type="match status" value="1"/>
</dbReference>
<dbReference type="OrthoDB" id="264480at2157"/>
<dbReference type="GO" id="GO:0005524">
    <property type="term" value="F:ATP binding"/>
    <property type="evidence" value="ECO:0007669"/>
    <property type="project" value="UniProtKB-KW"/>
</dbReference>
<keyword evidence="4" id="KW-0547">Nucleotide-binding</keyword>
<name>A0A8G2FXY2_PICTO</name>
<feature type="domain" description="Cytidyltransferase-like" evidence="6">
    <location>
        <begin position="5"/>
        <end position="132"/>
    </location>
</feature>
<keyword evidence="4" id="KW-0662">Pyridine nucleotide biosynthesis</keyword>
<dbReference type="GO" id="GO:0000309">
    <property type="term" value="F:nicotinamide-nucleotide adenylyltransferase activity"/>
    <property type="evidence" value="ECO:0007669"/>
    <property type="project" value="UniProtKB-UniRule"/>
</dbReference>
<dbReference type="SMR" id="A0A8G2FXY2"/>
<keyword evidence="8" id="KW-1185">Reference proteome</keyword>
<comment type="catalytic activity">
    <reaction evidence="4">
        <text>beta-nicotinamide D-ribonucleotide + ATP + H(+) = diphosphate + NAD(+)</text>
        <dbReference type="Rhea" id="RHEA:21360"/>
        <dbReference type="ChEBI" id="CHEBI:14649"/>
        <dbReference type="ChEBI" id="CHEBI:15378"/>
        <dbReference type="ChEBI" id="CHEBI:30616"/>
        <dbReference type="ChEBI" id="CHEBI:33019"/>
        <dbReference type="ChEBI" id="CHEBI:57540"/>
        <dbReference type="EC" id="2.7.7.1"/>
    </reaction>
</comment>
<comment type="caution">
    <text evidence="7">The sequence shown here is derived from an EMBL/GenBank/DDBJ whole genome shotgun (WGS) entry which is preliminary data.</text>
</comment>
<evidence type="ECO:0000313" key="7">
    <source>
        <dbReference type="EMBL" id="SMD31501.1"/>
    </source>
</evidence>
<dbReference type="NCBIfam" id="TIGR01527">
    <property type="entry name" value="arch_NMN_Atrans"/>
    <property type="match status" value="1"/>
</dbReference>
<keyword evidence="4" id="KW-0067">ATP-binding</keyword>
<dbReference type="Pfam" id="PF01467">
    <property type="entry name" value="CTP_transf_like"/>
    <property type="match status" value="1"/>
</dbReference>
<keyword evidence="4" id="KW-0520">NAD</keyword>
<comment type="similarity">
    <text evidence="1 4">Belongs to the archaeal NMN adenylyltransferase family.</text>
</comment>
<evidence type="ECO:0000256" key="3">
    <source>
        <dbReference type="ARBA" id="ARBA00022695"/>
    </source>
</evidence>
<dbReference type="Proteomes" id="UP000192315">
    <property type="component" value="Unassembled WGS sequence"/>
</dbReference>
<dbReference type="GO" id="GO:0005737">
    <property type="term" value="C:cytoplasm"/>
    <property type="evidence" value="ECO:0007669"/>
    <property type="project" value="UniProtKB-SubCell"/>
</dbReference>
<keyword evidence="3 4" id="KW-0548">Nucleotidyltransferase</keyword>
<dbReference type="PANTHER" id="PTHR21342:SF0">
    <property type="entry name" value="BIFUNCTIONAL NMN ADENYLYLTRANSFERASE_NUDIX HYDROLASE"/>
    <property type="match status" value="1"/>
</dbReference>
<reference evidence="7 8" key="1">
    <citation type="submission" date="2017-04" db="EMBL/GenBank/DDBJ databases">
        <authorList>
            <person name="Varghese N."/>
            <person name="Submissions S."/>
        </authorList>
    </citation>
    <scope>NUCLEOTIDE SEQUENCE [LARGE SCALE GENOMIC DNA]</scope>
    <source>
        <strain evidence="7 8">DSM 9789</strain>
    </source>
</reference>
<dbReference type="AlphaFoldDB" id="A0A8G2FXY2"/>
<dbReference type="Gene3D" id="3.40.50.620">
    <property type="entry name" value="HUPs"/>
    <property type="match status" value="1"/>
</dbReference>
<protein>
    <recommendedName>
        <fullName evidence="4 5">Nicotinamide-nucleotide adenylyltransferase</fullName>
        <ecNumber evidence="4 5">2.7.7.1</ecNumber>
    </recommendedName>
    <alternativeName>
        <fullName evidence="4">NAD(+) diphosphorylase</fullName>
    </alternativeName>
    <alternativeName>
        <fullName evidence="4">NAD(+) pyrophosphorylase</fullName>
    </alternativeName>
    <alternativeName>
        <fullName evidence="4">NMN adenylyltransferase</fullName>
    </alternativeName>
</protein>
<evidence type="ECO:0000256" key="2">
    <source>
        <dbReference type="ARBA" id="ARBA00022679"/>
    </source>
</evidence>
<gene>
    <name evidence="7" type="ORF">SAMN02745355_1446</name>
</gene>
<keyword evidence="4" id="KW-0963">Cytoplasm</keyword>
<dbReference type="RefSeq" id="WP_011176930.1">
    <property type="nucleotide sequence ID" value="NC_005877.1"/>
</dbReference>
<keyword evidence="2 4" id="KW-0808">Transferase</keyword>
<proteinExistence type="inferred from homology"/>
<comment type="subcellular location">
    <subcellularLocation>
        <location evidence="4">Cytoplasm</location>
    </subcellularLocation>
</comment>
<evidence type="ECO:0000313" key="8">
    <source>
        <dbReference type="Proteomes" id="UP000192315"/>
    </source>
</evidence>
<dbReference type="UniPathway" id="UPA00253">
    <property type="reaction ID" value="UER00600"/>
</dbReference>
<dbReference type="GeneID" id="2845340"/>
<dbReference type="CDD" id="cd02166">
    <property type="entry name" value="NMNAT_Archaea"/>
    <property type="match status" value="1"/>
</dbReference>
<dbReference type="EC" id="2.7.7.1" evidence="4 5"/>
<dbReference type="InterPro" id="IPR014729">
    <property type="entry name" value="Rossmann-like_a/b/a_fold"/>
</dbReference>
<evidence type="ECO:0000256" key="4">
    <source>
        <dbReference type="HAMAP-Rule" id="MF_00243"/>
    </source>
</evidence>
<dbReference type="HAMAP" id="MF_00243">
    <property type="entry name" value="NMN_adenylyltr"/>
    <property type="match status" value="1"/>
</dbReference>
<dbReference type="PANTHER" id="PTHR21342">
    <property type="entry name" value="PHOSPHOPANTETHEINE ADENYLYLTRANSFERASE"/>
    <property type="match status" value="1"/>
</dbReference>
<evidence type="ECO:0000256" key="1">
    <source>
        <dbReference type="ARBA" id="ARBA00010124"/>
    </source>
</evidence>
<dbReference type="InterPro" id="IPR004821">
    <property type="entry name" value="Cyt_trans-like"/>
</dbReference>
<comment type="pathway">
    <text evidence="4">Cofactor biosynthesis; NAD(+) biosynthesis; NAD(+) from nicotinamide D-ribonucleotide: step 1/1.</text>
</comment>
<dbReference type="InterPro" id="IPR006418">
    <property type="entry name" value="NMN_Atrans_arc"/>
</dbReference>
<dbReference type="EMBL" id="FWYE01000004">
    <property type="protein sequence ID" value="SMD31501.1"/>
    <property type="molecule type" value="Genomic_DNA"/>
</dbReference>
<dbReference type="GO" id="GO:0009435">
    <property type="term" value="P:NAD+ biosynthetic process"/>
    <property type="evidence" value="ECO:0007669"/>
    <property type="project" value="UniProtKB-UniRule"/>
</dbReference>
<dbReference type="NCBIfam" id="TIGR00125">
    <property type="entry name" value="cyt_tran_rel"/>
    <property type="match status" value="1"/>
</dbReference>
<evidence type="ECO:0000259" key="6">
    <source>
        <dbReference type="Pfam" id="PF01467"/>
    </source>
</evidence>
<evidence type="ECO:0000256" key="5">
    <source>
        <dbReference type="NCBIfam" id="TIGR01527"/>
    </source>
</evidence>
<dbReference type="NCBIfam" id="NF002243">
    <property type="entry name" value="PRK01153.1"/>
    <property type="match status" value="1"/>
</dbReference>
<sequence>MRAFIVGRFQPFHNGHMEILKRILHENDSVIIGIGSAQFSHTLKDPFTAGERHLMISSALEESGVYNYYLVPIEDVNSNPLWVSHVESLTPPFQRVYTNNPLVKRLFYEKGYEVLSMDLLNRKEWSGTSIRNKMIRGENWKKDVPPAVARVIDEIDGVSRIRDLSESDE</sequence>
<organism evidence="7 8">
    <name type="scientific">Picrophilus torridus (strain ATCC 700027 / DSM 9790 / JCM 10055 / NBRC 100828 / KAW 2/3)</name>
    <dbReference type="NCBI Taxonomy" id="1122961"/>
    <lineage>
        <taxon>Archaea</taxon>
        <taxon>Methanobacteriati</taxon>
        <taxon>Thermoplasmatota</taxon>
        <taxon>Thermoplasmata</taxon>
        <taxon>Thermoplasmatales</taxon>
        <taxon>Picrophilaceae</taxon>
        <taxon>Picrophilus</taxon>
    </lineage>
</organism>
<accession>A0A8G2FXY2</accession>